<dbReference type="PANTHER" id="PTHR11480">
    <property type="entry name" value="SAPOSIN-RELATED"/>
    <property type="match status" value="1"/>
</dbReference>
<dbReference type="SUPFAM" id="SSF47862">
    <property type="entry name" value="Saposin"/>
    <property type="match status" value="2"/>
</dbReference>
<feature type="domain" description="Saposin B-type" evidence="3">
    <location>
        <begin position="77"/>
        <end position="157"/>
    </location>
</feature>
<feature type="chain" id="PRO_5038584022" description="Saposin B-type domain-containing protein" evidence="2">
    <location>
        <begin position="19"/>
        <end position="249"/>
    </location>
</feature>
<dbReference type="OrthoDB" id="69496at2759"/>
<keyword evidence="1" id="KW-1015">Disulfide bond</keyword>
<reference evidence="4" key="2">
    <citation type="submission" date="2020-11" db="EMBL/GenBank/DDBJ databases">
        <authorList>
            <person name="McCartney M.A."/>
            <person name="Auch B."/>
            <person name="Kono T."/>
            <person name="Mallez S."/>
            <person name="Becker A."/>
            <person name="Gohl D.M."/>
            <person name="Silverstein K.A.T."/>
            <person name="Koren S."/>
            <person name="Bechman K.B."/>
            <person name="Herman A."/>
            <person name="Abrahante J.E."/>
            <person name="Garbe J."/>
        </authorList>
    </citation>
    <scope>NUCLEOTIDE SEQUENCE</scope>
    <source>
        <strain evidence="4">Duluth1</strain>
        <tissue evidence="4">Whole animal</tissue>
    </source>
</reference>
<evidence type="ECO:0000259" key="3">
    <source>
        <dbReference type="PROSITE" id="PS50015"/>
    </source>
</evidence>
<dbReference type="AlphaFoldDB" id="A0A9D4M8H1"/>
<dbReference type="Proteomes" id="UP000828390">
    <property type="component" value="Unassembled WGS sequence"/>
</dbReference>
<accession>A0A9D4M8H1</accession>
<dbReference type="EMBL" id="JAIWYP010000002">
    <property type="protein sequence ID" value="KAH3871729.1"/>
    <property type="molecule type" value="Genomic_DNA"/>
</dbReference>
<protein>
    <recommendedName>
        <fullName evidence="3">Saposin B-type domain-containing protein</fullName>
    </recommendedName>
</protein>
<evidence type="ECO:0000313" key="5">
    <source>
        <dbReference type="Proteomes" id="UP000828390"/>
    </source>
</evidence>
<sequence length="249" mass="27653">MRSCVVLALVVLVPLISAAPGADQCSKCMELFGSVGPQTAEDVMSAKGMCGLLGQCETAPLATVEYDYDVTKDISRNSALCHICRVITSTLHRFLADPKWQQVILRLLKLVCKYLPYIGNTCTALVNEYGTMAIEFLGKFVQPQICNTLFHICPNMTDAMFARDDCRVCEFGFGIVYDTVNDRSLHDQLQTFSSSFCETEQPSKRKECVTSLRPFADGVMKLAAYIKNDPEFQGFCQKNNMCPAGLYMP</sequence>
<keyword evidence="5" id="KW-1185">Reference proteome</keyword>
<keyword evidence="2" id="KW-0732">Signal</keyword>
<proteinExistence type="predicted"/>
<gene>
    <name evidence="4" type="ORF">DPMN_034941</name>
</gene>
<dbReference type="Gene3D" id="1.10.225.10">
    <property type="entry name" value="Saposin-like"/>
    <property type="match status" value="1"/>
</dbReference>
<dbReference type="InterPro" id="IPR011001">
    <property type="entry name" value="Saposin-like"/>
</dbReference>
<evidence type="ECO:0000313" key="4">
    <source>
        <dbReference type="EMBL" id="KAH3871729.1"/>
    </source>
</evidence>
<evidence type="ECO:0000256" key="2">
    <source>
        <dbReference type="SAM" id="SignalP"/>
    </source>
</evidence>
<dbReference type="InterPro" id="IPR051428">
    <property type="entry name" value="Sphingo_Act-Surfact_Prot"/>
</dbReference>
<organism evidence="4 5">
    <name type="scientific">Dreissena polymorpha</name>
    <name type="common">Zebra mussel</name>
    <name type="synonym">Mytilus polymorpha</name>
    <dbReference type="NCBI Taxonomy" id="45954"/>
    <lineage>
        <taxon>Eukaryota</taxon>
        <taxon>Metazoa</taxon>
        <taxon>Spiralia</taxon>
        <taxon>Lophotrochozoa</taxon>
        <taxon>Mollusca</taxon>
        <taxon>Bivalvia</taxon>
        <taxon>Autobranchia</taxon>
        <taxon>Heteroconchia</taxon>
        <taxon>Euheterodonta</taxon>
        <taxon>Imparidentia</taxon>
        <taxon>Neoheterodontei</taxon>
        <taxon>Myida</taxon>
        <taxon>Dreissenoidea</taxon>
        <taxon>Dreissenidae</taxon>
        <taxon>Dreissena</taxon>
    </lineage>
</organism>
<dbReference type="SMART" id="SM00741">
    <property type="entry name" value="SapB"/>
    <property type="match status" value="2"/>
</dbReference>
<dbReference type="InterPro" id="IPR008139">
    <property type="entry name" value="SaposinB_dom"/>
</dbReference>
<reference evidence="4" key="1">
    <citation type="journal article" date="2019" name="bioRxiv">
        <title>The Genome of the Zebra Mussel, Dreissena polymorpha: A Resource for Invasive Species Research.</title>
        <authorList>
            <person name="McCartney M.A."/>
            <person name="Auch B."/>
            <person name="Kono T."/>
            <person name="Mallez S."/>
            <person name="Zhang Y."/>
            <person name="Obille A."/>
            <person name="Becker A."/>
            <person name="Abrahante J.E."/>
            <person name="Garbe J."/>
            <person name="Badalamenti J.P."/>
            <person name="Herman A."/>
            <person name="Mangelson H."/>
            <person name="Liachko I."/>
            <person name="Sullivan S."/>
            <person name="Sone E.D."/>
            <person name="Koren S."/>
            <person name="Silverstein K.A.T."/>
            <person name="Beckman K.B."/>
            <person name="Gohl D.M."/>
        </authorList>
    </citation>
    <scope>NUCLEOTIDE SEQUENCE</scope>
    <source>
        <strain evidence="4">Duluth1</strain>
        <tissue evidence="4">Whole animal</tissue>
    </source>
</reference>
<evidence type="ECO:0000256" key="1">
    <source>
        <dbReference type="ARBA" id="ARBA00023157"/>
    </source>
</evidence>
<name>A0A9D4M8H1_DREPO</name>
<comment type="caution">
    <text evidence="4">The sequence shown here is derived from an EMBL/GenBank/DDBJ whole genome shotgun (WGS) entry which is preliminary data.</text>
</comment>
<feature type="signal peptide" evidence="2">
    <location>
        <begin position="1"/>
        <end position="18"/>
    </location>
</feature>
<dbReference type="PROSITE" id="PS50015">
    <property type="entry name" value="SAP_B"/>
    <property type="match status" value="1"/>
</dbReference>